<protein>
    <recommendedName>
        <fullName evidence="3">FAS1 domain-containing protein</fullName>
    </recommendedName>
</protein>
<dbReference type="AlphaFoldDB" id="A0A9W6F907"/>
<evidence type="ECO:0000313" key="5">
    <source>
        <dbReference type="Proteomes" id="UP001165080"/>
    </source>
</evidence>
<keyword evidence="2" id="KW-0812">Transmembrane</keyword>
<accession>A0A9W6F907</accession>
<proteinExistence type="predicted"/>
<feature type="transmembrane region" description="Helical" evidence="2">
    <location>
        <begin position="44"/>
        <end position="63"/>
    </location>
</feature>
<gene>
    <name evidence="4" type="primary">PLEST012085</name>
    <name evidence="4" type="ORF">PLESTB_001680100</name>
</gene>
<evidence type="ECO:0000313" key="4">
    <source>
        <dbReference type="EMBL" id="GLC60824.1"/>
    </source>
</evidence>
<dbReference type="SMART" id="SM00554">
    <property type="entry name" value="FAS1"/>
    <property type="match status" value="1"/>
</dbReference>
<name>A0A9W6F907_9CHLO</name>
<dbReference type="PROSITE" id="PS50213">
    <property type="entry name" value="FAS1"/>
    <property type="match status" value="1"/>
</dbReference>
<sequence>MAGSIHIRANATASSPVANAAGTTGNARLLRRGGSGAGRFPTALALPAAAAVGTALLLVLLVANSLPARGQAYLPATMIDAMESAMFLNKFMDAADVTGYYDRFLDEDFAGTVFAPVDLGFDALLQKTNATWEDLTSPELNETLSSIVGLHVIPSQRVFPLSSVKEGSELTTAGGGKLYVRRDVPGITHIYAVPRPEDDPLNFATVLQYQEIRGGKAILYVVDKVLLPPAKTNSAPAAAPAPRRRGGAGGSPAQRKSRA</sequence>
<evidence type="ECO:0000256" key="1">
    <source>
        <dbReference type="SAM" id="MobiDB-lite"/>
    </source>
</evidence>
<dbReference type="Gene3D" id="2.30.180.10">
    <property type="entry name" value="FAS1 domain"/>
    <property type="match status" value="1"/>
</dbReference>
<dbReference type="EMBL" id="BRXU01000039">
    <property type="protein sequence ID" value="GLC60824.1"/>
    <property type="molecule type" value="Genomic_DNA"/>
</dbReference>
<keyword evidence="2" id="KW-0472">Membrane</keyword>
<keyword evidence="5" id="KW-1185">Reference proteome</keyword>
<dbReference type="Pfam" id="PF02469">
    <property type="entry name" value="Fasciclin"/>
    <property type="match status" value="1"/>
</dbReference>
<feature type="region of interest" description="Disordered" evidence="1">
    <location>
        <begin position="231"/>
        <end position="259"/>
    </location>
</feature>
<reference evidence="4 5" key="1">
    <citation type="journal article" date="2023" name="Commun. Biol.">
        <title>Reorganization of the ancestral sex-determining regions during the evolution of trioecy in Pleodorina starrii.</title>
        <authorList>
            <person name="Takahashi K."/>
            <person name="Suzuki S."/>
            <person name="Kawai-Toyooka H."/>
            <person name="Yamamoto K."/>
            <person name="Hamaji T."/>
            <person name="Ootsuki R."/>
            <person name="Yamaguchi H."/>
            <person name="Kawachi M."/>
            <person name="Higashiyama T."/>
            <person name="Nozaki H."/>
        </authorList>
    </citation>
    <scope>NUCLEOTIDE SEQUENCE [LARGE SCALE GENOMIC DNA]</scope>
    <source>
        <strain evidence="4 5">NIES-4479</strain>
    </source>
</reference>
<keyword evidence="2" id="KW-1133">Transmembrane helix</keyword>
<dbReference type="InterPro" id="IPR036378">
    <property type="entry name" value="FAS1_dom_sf"/>
</dbReference>
<evidence type="ECO:0000259" key="3">
    <source>
        <dbReference type="PROSITE" id="PS50213"/>
    </source>
</evidence>
<comment type="caution">
    <text evidence="4">The sequence shown here is derived from an EMBL/GenBank/DDBJ whole genome shotgun (WGS) entry which is preliminary data.</text>
</comment>
<feature type="domain" description="FAS1" evidence="3">
    <location>
        <begin position="75"/>
        <end position="226"/>
    </location>
</feature>
<dbReference type="InterPro" id="IPR000782">
    <property type="entry name" value="FAS1_domain"/>
</dbReference>
<dbReference type="Proteomes" id="UP001165080">
    <property type="component" value="Unassembled WGS sequence"/>
</dbReference>
<organism evidence="4 5">
    <name type="scientific">Pleodorina starrii</name>
    <dbReference type="NCBI Taxonomy" id="330485"/>
    <lineage>
        <taxon>Eukaryota</taxon>
        <taxon>Viridiplantae</taxon>
        <taxon>Chlorophyta</taxon>
        <taxon>core chlorophytes</taxon>
        <taxon>Chlorophyceae</taxon>
        <taxon>CS clade</taxon>
        <taxon>Chlamydomonadales</taxon>
        <taxon>Volvocaceae</taxon>
        <taxon>Pleodorina</taxon>
    </lineage>
</organism>
<evidence type="ECO:0000256" key="2">
    <source>
        <dbReference type="SAM" id="Phobius"/>
    </source>
</evidence>
<dbReference type="SUPFAM" id="SSF82153">
    <property type="entry name" value="FAS1 domain"/>
    <property type="match status" value="1"/>
</dbReference>